<feature type="domain" description="Major facilitator superfamily (MFS) profile" evidence="10">
    <location>
        <begin position="1"/>
        <end position="290"/>
    </location>
</feature>
<dbReference type="PROSITE" id="PS50850">
    <property type="entry name" value="MFS"/>
    <property type="match status" value="1"/>
</dbReference>
<dbReference type="PANTHER" id="PTHR48021:SF13">
    <property type="entry name" value="SUGAR TRANSPORTER ERD6-LIKE 7"/>
    <property type="match status" value="1"/>
</dbReference>
<evidence type="ECO:0000256" key="7">
    <source>
        <dbReference type="ARBA" id="ARBA00044504"/>
    </source>
</evidence>
<protein>
    <submittedName>
        <fullName evidence="11">Sugar transporter ERD6-like protein 7</fullName>
    </submittedName>
</protein>
<feature type="transmembrane region" description="Helical" evidence="9">
    <location>
        <begin position="265"/>
        <end position="286"/>
    </location>
</feature>
<comment type="similarity">
    <text evidence="7">Belongs to the major facilitator superfamily. Phosphate:H(+) symporter (TC 2.A.1.9) family.</text>
</comment>
<dbReference type="Gene3D" id="1.20.1250.20">
    <property type="entry name" value="MFS general substrate transporter like domains"/>
    <property type="match status" value="1"/>
</dbReference>
<feature type="transmembrane region" description="Helical" evidence="9">
    <location>
        <begin position="139"/>
        <end position="159"/>
    </location>
</feature>
<evidence type="ECO:0000256" key="8">
    <source>
        <dbReference type="SAM" id="Coils"/>
    </source>
</evidence>
<sequence>MRSGPSLREVVEEKSLLEKDVKKFNHMIEQLQDQEAKVDKQMEEKEKQLRVKVEEWNMICAENEELKKEVEVQGYNMRDAERMKRELQAVERNIGEAAIERNKWSESVDVMLLSGRKWKGSSRCYHLECNHAEGFPADIGTIIYAVLQVIITALNALFVDNAGRKPLLLVSGARLVMGCLLAAISFYLKAYEIGLAAAPALAVTGILLYIASFSAGMGAVPWIIMSEIFPINIKGAAVSLATLTNWFGTWAVSFTSKFLLSWSSYGTFLLDAAINIAGILFIIVMVPETKGRTLEQIQAAINT</sequence>
<keyword evidence="3" id="KW-0813">Transport</keyword>
<name>A0ABQ5EWQ5_9ASTR</name>
<evidence type="ECO:0000313" key="12">
    <source>
        <dbReference type="Proteomes" id="UP001151760"/>
    </source>
</evidence>
<keyword evidence="6 9" id="KW-0472">Membrane</keyword>
<dbReference type="PRINTS" id="PR00171">
    <property type="entry name" value="SUGRTRNSPORT"/>
</dbReference>
<evidence type="ECO:0000256" key="4">
    <source>
        <dbReference type="ARBA" id="ARBA00022692"/>
    </source>
</evidence>
<feature type="transmembrane region" description="Helical" evidence="9">
    <location>
        <begin position="166"/>
        <end position="188"/>
    </location>
</feature>
<feature type="transmembrane region" description="Helical" evidence="9">
    <location>
        <begin position="236"/>
        <end position="253"/>
    </location>
</feature>
<dbReference type="SUPFAM" id="SSF103473">
    <property type="entry name" value="MFS general substrate transporter"/>
    <property type="match status" value="1"/>
</dbReference>
<evidence type="ECO:0000256" key="1">
    <source>
        <dbReference type="ARBA" id="ARBA00004141"/>
    </source>
</evidence>
<reference evidence="11" key="2">
    <citation type="submission" date="2022-01" db="EMBL/GenBank/DDBJ databases">
        <authorList>
            <person name="Yamashiro T."/>
            <person name="Shiraishi A."/>
            <person name="Satake H."/>
            <person name="Nakayama K."/>
        </authorList>
    </citation>
    <scope>NUCLEOTIDE SEQUENCE</scope>
</reference>
<gene>
    <name evidence="11" type="ORF">Tco_0989966</name>
</gene>
<evidence type="ECO:0000256" key="9">
    <source>
        <dbReference type="SAM" id="Phobius"/>
    </source>
</evidence>
<dbReference type="InterPro" id="IPR050549">
    <property type="entry name" value="MFS_Trehalose_Transporter"/>
</dbReference>
<evidence type="ECO:0000256" key="3">
    <source>
        <dbReference type="ARBA" id="ARBA00022597"/>
    </source>
</evidence>
<comment type="caution">
    <text evidence="11">The sequence shown here is derived from an EMBL/GenBank/DDBJ whole genome shotgun (WGS) entry which is preliminary data.</text>
</comment>
<evidence type="ECO:0000313" key="11">
    <source>
        <dbReference type="EMBL" id="GJT54912.1"/>
    </source>
</evidence>
<dbReference type="Proteomes" id="UP001151760">
    <property type="component" value="Unassembled WGS sequence"/>
</dbReference>
<dbReference type="InterPro" id="IPR003663">
    <property type="entry name" value="Sugar/inositol_transpt"/>
</dbReference>
<evidence type="ECO:0000256" key="5">
    <source>
        <dbReference type="ARBA" id="ARBA00022989"/>
    </source>
</evidence>
<comment type="subcellular location">
    <subcellularLocation>
        <location evidence="1">Membrane</location>
        <topology evidence="1">Multi-pass membrane protein</topology>
    </subcellularLocation>
</comment>
<dbReference type="InterPro" id="IPR020846">
    <property type="entry name" value="MFS_dom"/>
</dbReference>
<dbReference type="Pfam" id="PF00083">
    <property type="entry name" value="Sugar_tr"/>
    <property type="match status" value="1"/>
</dbReference>
<evidence type="ECO:0000259" key="10">
    <source>
        <dbReference type="PROSITE" id="PS50850"/>
    </source>
</evidence>
<evidence type="ECO:0000256" key="2">
    <source>
        <dbReference type="ARBA" id="ARBA00010992"/>
    </source>
</evidence>
<organism evidence="11 12">
    <name type="scientific">Tanacetum coccineum</name>
    <dbReference type="NCBI Taxonomy" id="301880"/>
    <lineage>
        <taxon>Eukaryota</taxon>
        <taxon>Viridiplantae</taxon>
        <taxon>Streptophyta</taxon>
        <taxon>Embryophyta</taxon>
        <taxon>Tracheophyta</taxon>
        <taxon>Spermatophyta</taxon>
        <taxon>Magnoliopsida</taxon>
        <taxon>eudicotyledons</taxon>
        <taxon>Gunneridae</taxon>
        <taxon>Pentapetalae</taxon>
        <taxon>asterids</taxon>
        <taxon>campanulids</taxon>
        <taxon>Asterales</taxon>
        <taxon>Asteraceae</taxon>
        <taxon>Asteroideae</taxon>
        <taxon>Anthemideae</taxon>
        <taxon>Anthemidinae</taxon>
        <taxon>Tanacetum</taxon>
    </lineage>
</organism>
<dbReference type="InterPro" id="IPR036259">
    <property type="entry name" value="MFS_trans_sf"/>
</dbReference>
<keyword evidence="8" id="KW-0175">Coiled coil</keyword>
<keyword evidence="12" id="KW-1185">Reference proteome</keyword>
<keyword evidence="4 9" id="KW-0812">Transmembrane</keyword>
<keyword evidence="3" id="KW-0762">Sugar transport</keyword>
<reference evidence="11" key="1">
    <citation type="journal article" date="2022" name="Int. J. Mol. Sci.">
        <title>Draft Genome of Tanacetum Coccineum: Genomic Comparison of Closely Related Tanacetum-Family Plants.</title>
        <authorList>
            <person name="Yamashiro T."/>
            <person name="Shiraishi A."/>
            <person name="Nakayama K."/>
            <person name="Satake H."/>
        </authorList>
    </citation>
    <scope>NUCLEOTIDE SEQUENCE</scope>
</reference>
<dbReference type="EMBL" id="BQNB010016713">
    <property type="protein sequence ID" value="GJT54912.1"/>
    <property type="molecule type" value="Genomic_DNA"/>
</dbReference>
<keyword evidence="5 9" id="KW-1133">Transmembrane helix</keyword>
<dbReference type="InterPro" id="IPR005828">
    <property type="entry name" value="MFS_sugar_transport-like"/>
</dbReference>
<accession>A0ABQ5EWQ5</accession>
<comment type="similarity">
    <text evidence="2">Belongs to the major facilitator superfamily. Sugar transporter (TC 2.A.1.1) family.</text>
</comment>
<feature type="coiled-coil region" evidence="8">
    <location>
        <begin position="14"/>
        <end position="51"/>
    </location>
</feature>
<evidence type="ECO:0000256" key="6">
    <source>
        <dbReference type="ARBA" id="ARBA00023136"/>
    </source>
</evidence>
<feature type="transmembrane region" description="Helical" evidence="9">
    <location>
        <begin position="200"/>
        <end position="224"/>
    </location>
</feature>
<proteinExistence type="inferred from homology"/>
<dbReference type="PANTHER" id="PTHR48021">
    <property type="match status" value="1"/>
</dbReference>